<reference evidence="4" key="1">
    <citation type="journal article" date="2019" name="Int. J. Syst. Evol. Microbiol.">
        <title>The Global Catalogue of Microorganisms (GCM) 10K type strain sequencing project: providing services to taxonomists for standard genome sequencing and annotation.</title>
        <authorList>
            <consortium name="The Broad Institute Genomics Platform"/>
            <consortium name="The Broad Institute Genome Sequencing Center for Infectious Disease"/>
            <person name="Wu L."/>
            <person name="Ma J."/>
        </authorList>
    </citation>
    <scope>NUCLEOTIDE SEQUENCE [LARGE SCALE GENOMIC DNA]</scope>
    <source>
        <strain evidence="4">CCUG 57942</strain>
    </source>
</reference>
<dbReference type="NCBIfam" id="NF011071">
    <property type="entry name" value="PRK14501.1"/>
    <property type="match status" value="1"/>
</dbReference>
<dbReference type="PANTHER" id="PTHR10788:SF106">
    <property type="entry name" value="BCDNA.GH08860"/>
    <property type="match status" value="1"/>
</dbReference>
<dbReference type="RefSeq" id="WP_377090215.1">
    <property type="nucleotide sequence ID" value="NZ_JBHSJL010000014.1"/>
</dbReference>
<dbReference type="InterPro" id="IPR003337">
    <property type="entry name" value="Trehalose_PPase"/>
</dbReference>
<comment type="similarity">
    <text evidence="2">Belongs to the glycosyltransferase 20 family.</text>
</comment>
<dbReference type="InterPro" id="IPR001830">
    <property type="entry name" value="Glyco_trans_20"/>
</dbReference>
<dbReference type="SUPFAM" id="SSF56784">
    <property type="entry name" value="HAD-like"/>
    <property type="match status" value="1"/>
</dbReference>
<evidence type="ECO:0000313" key="3">
    <source>
        <dbReference type="EMBL" id="MFD2157983.1"/>
    </source>
</evidence>
<dbReference type="InterPro" id="IPR023214">
    <property type="entry name" value="HAD_sf"/>
</dbReference>
<organism evidence="3 4">
    <name type="scientific">Rubritalea tangerina</name>
    <dbReference type="NCBI Taxonomy" id="430798"/>
    <lineage>
        <taxon>Bacteria</taxon>
        <taxon>Pseudomonadati</taxon>
        <taxon>Verrucomicrobiota</taxon>
        <taxon>Verrucomicrobiia</taxon>
        <taxon>Verrucomicrobiales</taxon>
        <taxon>Rubritaleaceae</taxon>
        <taxon>Rubritalea</taxon>
    </lineage>
</organism>
<sequence length="727" mass="80998">MASLILASNRLPIQLLKDGTIKRTTGGLSSALEGAGIGEQYTWVGWGGPCPSAGRSEEDLKTSLRSLGVEPILLSEDEIAGYYDGYANSTLWPLLHYMQERSRFDARWMPFYQQVNEKFATAISEIADEGAQVWIHDYHLMLLPQLLRKKRPDLKIGFFLHTPFPSSEIFRALPERDALLNGLLGCDLIGFHTYSYLRHFISSLIRILGVEADIDGLWHQNRHIQLGVYPIGHNRDGFQKAATTNTFLQQHSAHAKHLGSGKMILSVERLDYTKGVPEKLQAIRTFLESHPEMRGLVHFVLVAVPSRRGVEEYEALTERVQCEVGAINGTFGDVGHSPVQFLHRSFPVEELAALYALADVCMVTPIVDGMNLVAKEFIDCKYPSHRARPGVLILSEFAGAAHEMSHAILVNPHDTAGVAQAIHTALDMDEPQMWKRIHAMQRRLELNDAGAWAKRFLADLSSATSLSHCPQHASAKSLGIDLKSQLDSGKTLALFLDYDGTLREFTQAPEDAIPSPSLLELLHKLSHHPQVQLAIVSGRPKSFLDQHLGHLPLHFVAEHGYYWKTQDMQDWQLLNPHVDTSWKELILPQLEEAVSLTPGSEIEVKHSSIVWHYRQADPEFGLWRAKGLLSELTSTTASHPVSVHHGQKIIEVASQLVNKGVAVERLLKQWQPDIALAAGDDVTDESMFALHSDSSTPLHTIKVGLGDTRANQRCSIKTLRNLLDSLA</sequence>
<dbReference type="InterPro" id="IPR036412">
    <property type="entry name" value="HAD-like_sf"/>
</dbReference>
<dbReference type="Pfam" id="PF02358">
    <property type="entry name" value="Trehalose_PPase"/>
    <property type="match status" value="1"/>
</dbReference>
<keyword evidence="4" id="KW-1185">Reference proteome</keyword>
<dbReference type="EMBL" id="JBHUJB010000015">
    <property type="protein sequence ID" value="MFD2157983.1"/>
    <property type="molecule type" value="Genomic_DNA"/>
</dbReference>
<name>A0ABW4Z7R2_9BACT</name>
<gene>
    <name evidence="3" type="ORF">ACFSW8_03620</name>
</gene>
<dbReference type="Proteomes" id="UP001597389">
    <property type="component" value="Unassembled WGS sequence"/>
</dbReference>
<comment type="caution">
    <text evidence="3">The sequence shown here is derived from an EMBL/GenBank/DDBJ whole genome shotgun (WGS) entry which is preliminary data.</text>
</comment>
<proteinExistence type="inferred from homology"/>
<evidence type="ECO:0000256" key="2">
    <source>
        <dbReference type="ARBA" id="ARBA00008799"/>
    </source>
</evidence>
<dbReference type="NCBIfam" id="TIGR00685">
    <property type="entry name" value="T6PP"/>
    <property type="match status" value="1"/>
</dbReference>
<dbReference type="CDD" id="cd03788">
    <property type="entry name" value="GT20_TPS"/>
    <property type="match status" value="1"/>
</dbReference>
<dbReference type="Gene3D" id="3.40.50.2000">
    <property type="entry name" value="Glycogen Phosphorylase B"/>
    <property type="match status" value="2"/>
</dbReference>
<evidence type="ECO:0000256" key="1">
    <source>
        <dbReference type="ARBA" id="ARBA00006330"/>
    </source>
</evidence>
<dbReference type="PANTHER" id="PTHR10788">
    <property type="entry name" value="TREHALOSE-6-PHOSPHATE SYNTHASE"/>
    <property type="match status" value="1"/>
</dbReference>
<protein>
    <submittedName>
        <fullName evidence="3">Bifunctional alpha,alpha-trehalose-phosphate synthase (UDP-forming)/trehalose-phosphatase</fullName>
    </submittedName>
</protein>
<dbReference type="Gene3D" id="3.40.50.1000">
    <property type="entry name" value="HAD superfamily/HAD-like"/>
    <property type="match status" value="1"/>
</dbReference>
<accession>A0ABW4Z7R2</accession>
<dbReference type="Gene3D" id="3.30.70.1020">
    <property type="entry name" value="Trehalose-6-phosphate phosphatase related protein, domain 2"/>
    <property type="match status" value="1"/>
</dbReference>
<dbReference type="Pfam" id="PF00982">
    <property type="entry name" value="Glyco_transf_20"/>
    <property type="match status" value="1"/>
</dbReference>
<dbReference type="CDD" id="cd01627">
    <property type="entry name" value="HAD_TPP"/>
    <property type="match status" value="1"/>
</dbReference>
<dbReference type="InterPro" id="IPR006379">
    <property type="entry name" value="HAD-SF_hydro_IIB"/>
</dbReference>
<dbReference type="SUPFAM" id="SSF53756">
    <property type="entry name" value="UDP-Glycosyltransferase/glycogen phosphorylase"/>
    <property type="match status" value="1"/>
</dbReference>
<evidence type="ECO:0000313" key="4">
    <source>
        <dbReference type="Proteomes" id="UP001597389"/>
    </source>
</evidence>
<dbReference type="NCBIfam" id="TIGR01484">
    <property type="entry name" value="HAD-SF-IIB"/>
    <property type="match status" value="1"/>
</dbReference>
<comment type="similarity">
    <text evidence="1">In the C-terminal section; belongs to the trehalose phosphatase family.</text>
</comment>